<organism evidence="2 3">
    <name type="scientific">Alicyclobacillus fastidiosus</name>
    <dbReference type="NCBI Taxonomy" id="392011"/>
    <lineage>
        <taxon>Bacteria</taxon>
        <taxon>Bacillati</taxon>
        <taxon>Bacillota</taxon>
        <taxon>Bacilli</taxon>
        <taxon>Bacillales</taxon>
        <taxon>Alicyclobacillaceae</taxon>
        <taxon>Alicyclobacillus</taxon>
    </lineage>
</organism>
<dbReference type="SUPFAM" id="SSF51569">
    <property type="entry name" value="Aldolase"/>
    <property type="match status" value="1"/>
</dbReference>
<name>A0ABY6ZB62_9BACL</name>
<dbReference type="GO" id="GO:0050462">
    <property type="term" value="F:N-acetylneuraminate synthase activity"/>
    <property type="evidence" value="ECO:0007669"/>
    <property type="project" value="UniProtKB-EC"/>
</dbReference>
<evidence type="ECO:0000259" key="1">
    <source>
        <dbReference type="PROSITE" id="PS50844"/>
    </source>
</evidence>
<dbReference type="PANTHER" id="PTHR42966:SF1">
    <property type="entry name" value="SIALIC ACID SYNTHASE"/>
    <property type="match status" value="1"/>
</dbReference>
<dbReference type="Gene3D" id="3.90.1210.10">
    <property type="entry name" value="Antifreeze-like/N-acetylneuraminic acid synthase C-terminal domain"/>
    <property type="match status" value="1"/>
</dbReference>
<dbReference type="Pfam" id="PF08666">
    <property type="entry name" value="SAF"/>
    <property type="match status" value="1"/>
</dbReference>
<dbReference type="InterPro" id="IPR036732">
    <property type="entry name" value="AFP_Neu5c_C_sf"/>
</dbReference>
<evidence type="ECO:0000313" key="2">
    <source>
        <dbReference type="EMBL" id="WAH39772.1"/>
    </source>
</evidence>
<dbReference type="InterPro" id="IPR013132">
    <property type="entry name" value="PseI/NeuA/B-like_N"/>
</dbReference>
<dbReference type="RefSeq" id="WP_268003669.1">
    <property type="nucleotide sequence ID" value="NZ_BSUT01000001.1"/>
</dbReference>
<dbReference type="NCBIfam" id="TIGR03569">
    <property type="entry name" value="NeuB_NnaB"/>
    <property type="match status" value="1"/>
</dbReference>
<dbReference type="EC" id="2.5.1.56" evidence="2"/>
<sequence>MRRSRTFVVAEIGVNHNGSLALAKKLVDAAVAAGADAVKFQSFHAESLVSSTAPKADYQKDSLEDTEPQYEMLRKLQLSIADHGVLRRYCEERHIEFMSTPFDMESVRMLVRDLNVTRIKIASGEVTNFPLLVEIARAKKPVILSTGMCTLGEVESALAALAFGFIHTTSSEPTLTEFYHAYCSTDGQIALSQKVCLLHTTSEYPAPMEQVNLRAMNTLEQAFRLPVGLSDHTQGFSVAIAAVARGAAMIEKHITLDCSMEGPDHSASMEPDGFKQMVKCIREVEIALGSALKHPMPSERGNAQVSRKSIVAAMPIAQGDIFNAENLTAKRPGTGISPMYYWELLGKVAPRPYKKDEMIEWTLPFLGQGDSPKK</sequence>
<reference evidence="2" key="1">
    <citation type="submission" date="2022-08" db="EMBL/GenBank/DDBJ databases">
        <title>Alicyclobacillus fastidiosus DSM 17978, complete genome.</title>
        <authorList>
            <person name="Wang Q."/>
            <person name="Cai R."/>
            <person name="Wang Z."/>
        </authorList>
    </citation>
    <scope>NUCLEOTIDE SEQUENCE</scope>
    <source>
        <strain evidence="2">DSM 17978</strain>
    </source>
</reference>
<dbReference type="EMBL" id="CP104067">
    <property type="protein sequence ID" value="WAH39772.1"/>
    <property type="molecule type" value="Genomic_DNA"/>
</dbReference>
<dbReference type="SMART" id="SM00858">
    <property type="entry name" value="SAF"/>
    <property type="match status" value="1"/>
</dbReference>
<keyword evidence="2" id="KW-0808">Transferase</keyword>
<dbReference type="CDD" id="cd11615">
    <property type="entry name" value="SAF_NeuB_like"/>
    <property type="match status" value="1"/>
</dbReference>
<dbReference type="PROSITE" id="PS50844">
    <property type="entry name" value="AFP_LIKE"/>
    <property type="match status" value="1"/>
</dbReference>
<evidence type="ECO:0000313" key="3">
    <source>
        <dbReference type="Proteomes" id="UP001164761"/>
    </source>
</evidence>
<feature type="domain" description="AFP-like" evidence="1">
    <location>
        <begin position="309"/>
        <end position="361"/>
    </location>
</feature>
<dbReference type="Gene3D" id="3.20.20.70">
    <property type="entry name" value="Aldolase class I"/>
    <property type="match status" value="1"/>
</dbReference>
<dbReference type="InterPro" id="IPR020007">
    <property type="entry name" value="NeuB/NeuA"/>
</dbReference>
<dbReference type="Pfam" id="PF03102">
    <property type="entry name" value="NeuB"/>
    <property type="match status" value="1"/>
</dbReference>
<dbReference type="InterPro" id="IPR051690">
    <property type="entry name" value="PseI-like"/>
</dbReference>
<protein>
    <submittedName>
        <fullName evidence="2">N-acetylneuraminate synthase</fullName>
        <ecNumber evidence="2">2.5.1.56</ecNumber>
    </submittedName>
</protein>
<dbReference type="SUPFAM" id="SSF51269">
    <property type="entry name" value="AFP III-like domain"/>
    <property type="match status" value="1"/>
</dbReference>
<accession>A0ABY6ZB62</accession>
<dbReference type="InterPro" id="IPR057736">
    <property type="entry name" value="SAF_PseI/NeuA/NeuB"/>
</dbReference>
<dbReference type="InterPro" id="IPR013974">
    <property type="entry name" value="SAF"/>
</dbReference>
<keyword evidence="3" id="KW-1185">Reference proteome</keyword>
<dbReference type="PANTHER" id="PTHR42966">
    <property type="entry name" value="N-ACETYLNEURAMINATE SYNTHASE"/>
    <property type="match status" value="1"/>
</dbReference>
<dbReference type="Proteomes" id="UP001164761">
    <property type="component" value="Chromosome"/>
</dbReference>
<proteinExistence type="predicted"/>
<dbReference type="InterPro" id="IPR013785">
    <property type="entry name" value="Aldolase_TIM"/>
</dbReference>
<dbReference type="InterPro" id="IPR006190">
    <property type="entry name" value="SAF_AFP_Neu5Ac"/>
</dbReference>
<gene>
    <name evidence="2" type="primary">neuB</name>
    <name evidence="2" type="ORF">NZD89_15295</name>
</gene>